<dbReference type="EMBL" id="BLLF01001601">
    <property type="protein sequence ID" value="GFH20245.1"/>
    <property type="molecule type" value="Genomic_DNA"/>
</dbReference>
<dbReference type="PANTHER" id="PTHR43730">
    <property type="entry name" value="BETA-MANNOSIDASE"/>
    <property type="match status" value="1"/>
</dbReference>
<evidence type="ECO:0000313" key="2">
    <source>
        <dbReference type="EMBL" id="GFH20245.1"/>
    </source>
</evidence>
<evidence type="ECO:0000256" key="1">
    <source>
        <dbReference type="ARBA" id="ARBA00023295"/>
    </source>
</evidence>
<reference evidence="2 3" key="1">
    <citation type="submission" date="2020-02" db="EMBL/GenBank/DDBJ databases">
        <title>Draft genome sequence of Haematococcus lacustris strain NIES-144.</title>
        <authorList>
            <person name="Morimoto D."/>
            <person name="Nakagawa S."/>
            <person name="Yoshida T."/>
            <person name="Sawayama S."/>
        </authorList>
    </citation>
    <scope>NUCLEOTIDE SEQUENCE [LARGE SCALE GENOMIC DNA]</scope>
    <source>
        <strain evidence="2 3">NIES-144</strain>
    </source>
</reference>
<dbReference type="Proteomes" id="UP000485058">
    <property type="component" value="Unassembled WGS sequence"/>
</dbReference>
<protein>
    <submittedName>
        <fullName evidence="2">Uncharacterized protein</fullName>
    </submittedName>
</protein>
<name>A0A699ZEF1_HAELA</name>
<proteinExistence type="predicted"/>
<keyword evidence="3" id="KW-1185">Reference proteome</keyword>
<dbReference type="Gene3D" id="3.20.20.80">
    <property type="entry name" value="Glycosidases"/>
    <property type="match status" value="1"/>
</dbReference>
<comment type="caution">
    <text evidence="2">The sequence shown here is derived from an EMBL/GenBank/DDBJ whole genome shotgun (WGS) entry which is preliminary data.</text>
</comment>
<organism evidence="2 3">
    <name type="scientific">Haematococcus lacustris</name>
    <name type="common">Green alga</name>
    <name type="synonym">Haematococcus pluvialis</name>
    <dbReference type="NCBI Taxonomy" id="44745"/>
    <lineage>
        <taxon>Eukaryota</taxon>
        <taxon>Viridiplantae</taxon>
        <taxon>Chlorophyta</taxon>
        <taxon>core chlorophytes</taxon>
        <taxon>Chlorophyceae</taxon>
        <taxon>CS clade</taxon>
        <taxon>Chlamydomonadales</taxon>
        <taxon>Haematococcaceae</taxon>
        <taxon>Haematococcus</taxon>
    </lineage>
</organism>
<dbReference type="AlphaFoldDB" id="A0A699ZEF1"/>
<accession>A0A699ZEF1</accession>
<keyword evidence="1" id="KW-0326">Glycosidase</keyword>
<evidence type="ECO:0000313" key="3">
    <source>
        <dbReference type="Proteomes" id="UP000485058"/>
    </source>
</evidence>
<keyword evidence="1" id="KW-0378">Hydrolase</keyword>
<sequence>MGQRSPDGETKLNAQLARNFRLPRSWGNASQPQQQLARLRSWMYLTQVQQALCYTTAFSNWRQLQTHPQALTMGILYW</sequence>
<gene>
    <name evidence="2" type="ORF">HaLaN_17335</name>
</gene>
<dbReference type="GO" id="GO:0006516">
    <property type="term" value="P:glycoprotein catabolic process"/>
    <property type="evidence" value="ECO:0007669"/>
    <property type="project" value="TreeGrafter"/>
</dbReference>
<dbReference type="GO" id="GO:0004567">
    <property type="term" value="F:beta-mannosidase activity"/>
    <property type="evidence" value="ECO:0007669"/>
    <property type="project" value="TreeGrafter"/>
</dbReference>
<dbReference type="PANTHER" id="PTHR43730:SF1">
    <property type="entry name" value="BETA-MANNOSIDASE"/>
    <property type="match status" value="1"/>
</dbReference>
<dbReference type="InterPro" id="IPR050887">
    <property type="entry name" value="Beta-mannosidase_GH2"/>
</dbReference>